<dbReference type="InterPro" id="IPR032689">
    <property type="entry name" value="TraG-D_C"/>
</dbReference>
<evidence type="ECO:0000313" key="3">
    <source>
        <dbReference type="Proteomes" id="UP001158049"/>
    </source>
</evidence>
<dbReference type="PANTHER" id="PTHR30121">
    <property type="entry name" value="UNCHARACTERIZED PROTEIN YJGR-RELATED"/>
    <property type="match status" value="1"/>
</dbReference>
<dbReference type="EMBL" id="FXUL01000018">
    <property type="protein sequence ID" value="SMP72507.1"/>
    <property type="molecule type" value="Genomic_DNA"/>
</dbReference>
<protein>
    <submittedName>
        <fullName evidence="2">Type IV secretory pathway, VirD4 component, TraG/TraD family ATPase</fullName>
    </submittedName>
</protein>
<dbReference type="InterPro" id="IPR051162">
    <property type="entry name" value="T4SS_component"/>
</dbReference>
<evidence type="ECO:0000313" key="2">
    <source>
        <dbReference type="EMBL" id="SMP72507.1"/>
    </source>
</evidence>
<dbReference type="Gene3D" id="3.40.50.300">
    <property type="entry name" value="P-loop containing nucleotide triphosphate hydrolases"/>
    <property type="match status" value="2"/>
</dbReference>
<evidence type="ECO:0000259" key="1">
    <source>
        <dbReference type="Pfam" id="PF12696"/>
    </source>
</evidence>
<dbReference type="PANTHER" id="PTHR30121:SF6">
    <property type="entry name" value="SLR6007 PROTEIN"/>
    <property type="match status" value="1"/>
</dbReference>
<dbReference type="Pfam" id="PF12696">
    <property type="entry name" value="TraG-D_C"/>
    <property type="match status" value="1"/>
</dbReference>
<name>A0ABY1QLC7_9BURK</name>
<dbReference type="Proteomes" id="UP001158049">
    <property type="component" value="Unassembled WGS sequence"/>
</dbReference>
<accession>A0ABY1QLC7</accession>
<feature type="domain" description="TraD/TraG TraM recognition site" evidence="1">
    <location>
        <begin position="378"/>
        <end position="511"/>
    </location>
</feature>
<keyword evidence="3" id="KW-1185">Reference proteome</keyword>
<gene>
    <name evidence="2" type="ORF">SAMN06295970_11849</name>
</gene>
<dbReference type="InterPro" id="IPR027417">
    <property type="entry name" value="P-loop_NTPase"/>
</dbReference>
<sequence length="587" mass="63101">MNLKDFYKVRLGGASDTASLSAIGASSLVTTASALAGGFVGCGATLAALGSASIANRMFEKWRAKNLLGSSLSLQSATELMRPDGLLVGFSTDTGQPVHIPDEDLMRHGFILGQSGVGKTVLGKLLMFQQIQRGGGLMFIDGKMNADDIQTIYQYCRWAGREDDLLILNPGDPDSSHTYNPILRGDPDEIAARILSLIPSTENNPGADHYKQSANQGITTLVAALQAAGLSYNFIDFTILLMNHKAIEELETKLKKTVPNHSATKNLSLFLEQYKGGGKPGSGAENMVDIKRMKETFGGVGGRMYMFGTGKFGTVLNTYTPEIDLFEAIRSKKIIYAALPTMGKNEAASNFGKMLLGDLRTAISWVQALPEAERPNPPFLSFMDEVGSYAVQSLARPFEQARSAAISLFPAAQTLANLEVVSDDFKEMVMGNTWTKIFFKLGSQKSAEEAADLIGMKMAETMQMATSQSSSESQAAATIAPSGNVGDGAGMTTTAKLEERHRVSPDELKSLGKGECIVLYGGDTLFNIRVPMIAIDKKTGAAMGKLDLAHKRKKAVVGADYFKNSNKYLGGGKQESSREMARELANE</sequence>
<comment type="caution">
    <text evidence="2">The sequence shown here is derived from an EMBL/GenBank/DDBJ whole genome shotgun (WGS) entry which is preliminary data.</text>
</comment>
<reference evidence="2 3" key="1">
    <citation type="submission" date="2017-05" db="EMBL/GenBank/DDBJ databases">
        <authorList>
            <person name="Varghese N."/>
            <person name="Submissions S."/>
        </authorList>
    </citation>
    <scope>NUCLEOTIDE SEQUENCE [LARGE SCALE GENOMIC DNA]</scope>
    <source>
        <strain evidence="2 3">DSM 26001</strain>
    </source>
</reference>
<dbReference type="RefSeq" id="WP_283444101.1">
    <property type="nucleotide sequence ID" value="NZ_FXUL01000018.1"/>
</dbReference>
<organism evidence="2 3">
    <name type="scientific">Noviherbaspirillum suwonense</name>
    <dbReference type="NCBI Taxonomy" id="1224511"/>
    <lineage>
        <taxon>Bacteria</taxon>
        <taxon>Pseudomonadati</taxon>
        <taxon>Pseudomonadota</taxon>
        <taxon>Betaproteobacteria</taxon>
        <taxon>Burkholderiales</taxon>
        <taxon>Oxalobacteraceae</taxon>
        <taxon>Noviherbaspirillum</taxon>
    </lineage>
</organism>
<dbReference type="SUPFAM" id="SSF52540">
    <property type="entry name" value="P-loop containing nucleoside triphosphate hydrolases"/>
    <property type="match status" value="1"/>
</dbReference>
<proteinExistence type="predicted"/>